<reference evidence="1" key="1">
    <citation type="journal article" date="2022" name="J. Appl. Microbiol.">
        <title>PCR-based ORF typing of Klebsiella pneumoniae for rapid identification of global clones and transmission events.</title>
        <authorList>
            <person name="Nonogaki R."/>
            <person name="Iijima A."/>
            <person name="Kawamura K."/>
            <person name="Kayama S."/>
            <person name="Sugai M."/>
            <person name="Yagi T."/>
            <person name="Arakawa Y."/>
            <person name="Doi Y."/>
            <person name="Suzuki M."/>
        </authorList>
    </citation>
    <scope>NUCLEOTIDE SEQUENCE</scope>
    <source>
        <strain evidence="1">NUKP-37</strain>
    </source>
</reference>
<protein>
    <submittedName>
        <fullName evidence="1">Uncharacterized protein</fullName>
    </submittedName>
</protein>
<organism evidence="1 2">
    <name type="scientific">Klebsiella variicola</name>
    <dbReference type="NCBI Taxonomy" id="244366"/>
    <lineage>
        <taxon>Bacteria</taxon>
        <taxon>Pseudomonadati</taxon>
        <taxon>Pseudomonadota</taxon>
        <taxon>Gammaproteobacteria</taxon>
        <taxon>Enterobacterales</taxon>
        <taxon>Enterobacteriaceae</taxon>
        <taxon>Klebsiella/Raoultella group</taxon>
        <taxon>Klebsiella</taxon>
        <taxon>Klebsiella pneumoniae complex</taxon>
    </lineage>
</organism>
<dbReference type="EMBL" id="BQTA01000010">
    <property type="protein sequence ID" value="GKJ97374.1"/>
    <property type="molecule type" value="Genomic_DNA"/>
</dbReference>
<dbReference type="Proteomes" id="UP001060507">
    <property type="component" value="Unassembled WGS sequence"/>
</dbReference>
<accession>A0A9P3UFU4</accession>
<evidence type="ECO:0000313" key="2">
    <source>
        <dbReference type="Proteomes" id="UP001060507"/>
    </source>
</evidence>
<dbReference type="AlphaFoldDB" id="A0A9P3UFU4"/>
<evidence type="ECO:0000313" key="1">
    <source>
        <dbReference type="EMBL" id="GKJ97374.1"/>
    </source>
</evidence>
<gene>
    <name evidence="1" type="ORF">NUKP37_34650</name>
</gene>
<sequence length="82" mass="9098">MRRLRGKSPVALTLTGATALCDLVARRRRNAPPQGKIPGIATAYRSYSVVRFGSPEKAQCAASGENPRWRYRLPGLQRCAIW</sequence>
<proteinExistence type="predicted"/>
<comment type="caution">
    <text evidence="1">The sequence shown here is derived from an EMBL/GenBank/DDBJ whole genome shotgun (WGS) entry which is preliminary data.</text>
</comment>
<name>A0A9P3UFU4_KLEVA</name>